<gene>
    <name evidence="1" type="ORF">GCM10007926_29740</name>
</gene>
<dbReference type="EMBL" id="BSPT01000031">
    <property type="protein sequence ID" value="GLT06042.1"/>
    <property type="molecule type" value="Genomic_DNA"/>
</dbReference>
<name>A0ABQ6EES4_9SPHN</name>
<organism evidence="1 2">
    <name type="scientific">Sphingomonas psychrolutea</name>
    <dbReference type="NCBI Taxonomy" id="1259676"/>
    <lineage>
        <taxon>Bacteria</taxon>
        <taxon>Pseudomonadati</taxon>
        <taxon>Pseudomonadota</taxon>
        <taxon>Alphaproteobacteria</taxon>
        <taxon>Sphingomonadales</taxon>
        <taxon>Sphingomonadaceae</taxon>
        <taxon>Sphingomonas</taxon>
    </lineage>
</organism>
<accession>A0ABQ6EES4</accession>
<protein>
    <submittedName>
        <fullName evidence="1">Uncharacterized protein</fullName>
    </submittedName>
</protein>
<dbReference type="Proteomes" id="UP001157117">
    <property type="component" value="Unassembled WGS sequence"/>
</dbReference>
<reference evidence="2" key="1">
    <citation type="journal article" date="2019" name="Int. J. Syst. Evol. Microbiol.">
        <title>The Global Catalogue of Microorganisms (GCM) 10K type strain sequencing project: providing services to taxonomists for standard genome sequencing and annotation.</title>
        <authorList>
            <consortium name="The Broad Institute Genomics Platform"/>
            <consortium name="The Broad Institute Genome Sequencing Center for Infectious Disease"/>
            <person name="Wu L."/>
            <person name="Ma J."/>
        </authorList>
    </citation>
    <scope>NUCLEOTIDE SEQUENCE [LARGE SCALE GENOMIC DNA]</scope>
    <source>
        <strain evidence="2">NBRC 109639</strain>
    </source>
</reference>
<proteinExistence type="predicted"/>
<keyword evidence="2" id="KW-1185">Reference proteome</keyword>
<sequence>MGGKASVDLRLLRKIGKPLAPALAASTDRLDNACNLFNQSRLARPVGSDDCRHRSIFHIASKMVYGGVTVITESQVFEMQANAGHGRSGG</sequence>
<evidence type="ECO:0000313" key="2">
    <source>
        <dbReference type="Proteomes" id="UP001157117"/>
    </source>
</evidence>
<comment type="caution">
    <text evidence="1">The sequence shown here is derived from an EMBL/GenBank/DDBJ whole genome shotgun (WGS) entry which is preliminary data.</text>
</comment>
<evidence type="ECO:0000313" key="1">
    <source>
        <dbReference type="EMBL" id="GLT06042.1"/>
    </source>
</evidence>